<dbReference type="InterPro" id="IPR020904">
    <property type="entry name" value="Sc_DH/Rdtase_CS"/>
</dbReference>
<dbReference type="PRINTS" id="PR00081">
    <property type="entry name" value="GDHRDH"/>
</dbReference>
<dbReference type="PROSITE" id="PS00061">
    <property type="entry name" value="ADH_SHORT"/>
    <property type="match status" value="1"/>
</dbReference>
<evidence type="ECO:0000313" key="3">
    <source>
        <dbReference type="EMBL" id="TNJ62854.1"/>
    </source>
</evidence>
<keyword evidence="4" id="KW-1185">Reference proteome</keyword>
<sequence length="244" mass="25423">MKLQQKVAIITGAGHGIGRAIALRFAKEGAGVVVNDVNIELAQVVADEIKAAGGEAIAVQADVRSTVEIASMVAAALHTFGKIDILVNNAGGAARERGAPFHKQKEEIFDWIIDVNLKGVLFSSRAVINHMLERGSGKIINMASIAGVVGAQNGSEYAASKAGIIAFTKSLAMEVGTFGVNVNSISPGAIVTVPRLANIKTYLGRTGEADEVASLALYLCSDEASFITGQNYIIDGGRCWGALQ</sequence>
<evidence type="ECO:0000313" key="4">
    <source>
        <dbReference type="Proteomes" id="UP000307943"/>
    </source>
</evidence>
<keyword evidence="2" id="KW-0560">Oxidoreductase</keyword>
<dbReference type="RefSeq" id="WP_139605667.1">
    <property type="nucleotide sequence ID" value="NZ_VDCQ01000052.1"/>
</dbReference>
<name>A0A5C4T1G3_9BACL</name>
<evidence type="ECO:0000256" key="2">
    <source>
        <dbReference type="ARBA" id="ARBA00023002"/>
    </source>
</evidence>
<dbReference type="SUPFAM" id="SSF51735">
    <property type="entry name" value="NAD(P)-binding Rossmann-fold domains"/>
    <property type="match status" value="1"/>
</dbReference>
<gene>
    <name evidence="3" type="ORF">FE784_28565</name>
</gene>
<organism evidence="3 4">
    <name type="scientific">Paenibacillus hemerocallicola</name>
    <dbReference type="NCBI Taxonomy" id="1172614"/>
    <lineage>
        <taxon>Bacteria</taxon>
        <taxon>Bacillati</taxon>
        <taxon>Bacillota</taxon>
        <taxon>Bacilli</taxon>
        <taxon>Bacillales</taxon>
        <taxon>Paenibacillaceae</taxon>
        <taxon>Paenibacillus</taxon>
    </lineage>
</organism>
<dbReference type="PANTHER" id="PTHR42760">
    <property type="entry name" value="SHORT-CHAIN DEHYDROGENASES/REDUCTASES FAMILY MEMBER"/>
    <property type="match status" value="1"/>
</dbReference>
<reference evidence="3 4" key="1">
    <citation type="submission" date="2019-05" db="EMBL/GenBank/DDBJ databases">
        <title>We sequenced the genome of Paenibacillus hemerocallicola KCTC 33185 for further insight into its adaptation and study the phylogeny of Paenibacillus.</title>
        <authorList>
            <person name="Narsing Rao M.P."/>
        </authorList>
    </citation>
    <scope>NUCLEOTIDE SEQUENCE [LARGE SCALE GENOMIC DNA]</scope>
    <source>
        <strain evidence="3 4">KCTC 33185</strain>
    </source>
</reference>
<dbReference type="AlphaFoldDB" id="A0A5C4T1G3"/>
<dbReference type="InterPro" id="IPR036291">
    <property type="entry name" value="NAD(P)-bd_dom_sf"/>
</dbReference>
<dbReference type="Pfam" id="PF13561">
    <property type="entry name" value="adh_short_C2"/>
    <property type="match status" value="1"/>
</dbReference>
<dbReference type="OrthoDB" id="9803333at2"/>
<dbReference type="InterPro" id="IPR002347">
    <property type="entry name" value="SDR_fam"/>
</dbReference>
<dbReference type="GO" id="GO:0016616">
    <property type="term" value="F:oxidoreductase activity, acting on the CH-OH group of donors, NAD or NADP as acceptor"/>
    <property type="evidence" value="ECO:0007669"/>
    <property type="project" value="TreeGrafter"/>
</dbReference>
<dbReference type="NCBIfam" id="NF005559">
    <property type="entry name" value="PRK07231.1"/>
    <property type="match status" value="1"/>
</dbReference>
<dbReference type="GO" id="GO:0008206">
    <property type="term" value="P:bile acid metabolic process"/>
    <property type="evidence" value="ECO:0007669"/>
    <property type="project" value="UniProtKB-ARBA"/>
</dbReference>
<protein>
    <submittedName>
        <fullName evidence="3">3-oxoacyl-ACP reductase FabG</fullName>
    </submittedName>
</protein>
<evidence type="ECO:0000256" key="1">
    <source>
        <dbReference type="ARBA" id="ARBA00006484"/>
    </source>
</evidence>
<dbReference type="PRINTS" id="PR00080">
    <property type="entry name" value="SDRFAMILY"/>
</dbReference>
<dbReference type="EMBL" id="VDCQ01000052">
    <property type="protein sequence ID" value="TNJ62854.1"/>
    <property type="molecule type" value="Genomic_DNA"/>
</dbReference>
<dbReference type="Proteomes" id="UP000307943">
    <property type="component" value="Unassembled WGS sequence"/>
</dbReference>
<dbReference type="FunFam" id="3.40.50.720:FF:000084">
    <property type="entry name" value="Short-chain dehydrogenase reductase"/>
    <property type="match status" value="1"/>
</dbReference>
<comment type="similarity">
    <text evidence="1">Belongs to the short-chain dehydrogenases/reductases (SDR) family.</text>
</comment>
<proteinExistence type="inferred from homology"/>
<accession>A0A5C4T1G3</accession>
<dbReference type="Gene3D" id="3.40.50.720">
    <property type="entry name" value="NAD(P)-binding Rossmann-like Domain"/>
    <property type="match status" value="1"/>
</dbReference>
<comment type="caution">
    <text evidence="3">The sequence shown here is derived from an EMBL/GenBank/DDBJ whole genome shotgun (WGS) entry which is preliminary data.</text>
</comment>